<dbReference type="Proteomes" id="UP000509510">
    <property type="component" value="Chromosome II"/>
</dbReference>
<dbReference type="InterPro" id="IPR012341">
    <property type="entry name" value="6hp_glycosidase-like_sf"/>
</dbReference>
<keyword evidence="1" id="KW-0732">Signal</keyword>
<dbReference type="EMBL" id="CP055899">
    <property type="protein sequence ID" value="QKX55422.1"/>
    <property type="molecule type" value="Genomic_DNA"/>
</dbReference>
<organism evidence="4 5">
    <name type="scientific">Talaromyces rugulosus</name>
    <name type="common">Penicillium rugulosum</name>
    <dbReference type="NCBI Taxonomy" id="121627"/>
    <lineage>
        <taxon>Eukaryota</taxon>
        <taxon>Fungi</taxon>
        <taxon>Dikarya</taxon>
        <taxon>Ascomycota</taxon>
        <taxon>Pezizomycotina</taxon>
        <taxon>Eurotiomycetes</taxon>
        <taxon>Eurotiomycetidae</taxon>
        <taxon>Eurotiales</taxon>
        <taxon>Trichocomaceae</taxon>
        <taxon>Talaromyces</taxon>
        <taxon>Talaromyces sect. Islandici</taxon>
    </lineage>
</organism>
<protein>
    <recommendedName>
        <fullName evidence="6">Alpha-L-rhamnosidase six-hairpin glycosidase domain-containing protein</fullName>
    </recommendedName>
</protein>
<dbReference type="AlphaFoldDB" id="A0A7H8QNH6"/>
<evidence type="ECO:0000256" key="1">
    <source>
        <dbReference type="SAM" id="SignalP"/>
    </source>
</evidence>
<gene>
    <name evidence="4" type="ORF">TRUGW13939_02515</name>
</gene>
<evidence type="ECO:0008006" key="6">
    <source>
        <dbReference type="Google" id="ProtNLM"/>
    </source>
</evidence>
<feature type="signal peptide" evidence="1">
    <location>
        <begin position="1"/>
        <end position="22"/>
    </location>
</feature>
<evidence type="ECO:0000259" key="2">
    <source>
        <dbReference type="Pfam" id="PF17389"/>
    </source>
</evidence>
<dbReference type="PANTHER" id="PTHR34987">
    <property type="entry name" value="C, PUTATIVE (AFU_ORTHOLOGUE AFUA_3G02880)-RELATED"/>
    <property type="match status" value="1"/>
</dbReference>
<proteinExistence type="predicted"/>
<evidence type="ECO:0000313" key="4">
    <source>
        <dbReference type="EMBL" id="QKX55422.1"/>
    </source>
</evidence>
<dbReference type="Pfam" id="PF17390">
    <property type="entry name" value="Bac_rhamnosid_C"/>
    <property type="match status" value="1"/>
</dbReference>
<dbReference type="SUPFAM" id="SSF48208">
    <property type="entry name" value="Six-hairpin glycosidases"/>
    <property type="match status" value="1"/>
</dbReference>
<dbReference type="Pfam" id="PF17389">
    <property type="entry name" value="Bac_rhamnosid6H"/>
    <property type="match status" value="1"/>
</dbReference>
<feature type="domain" description="Alpha-L-rhamnosidase C-terminal" evidence="3">
    <location>
        <begin position="583"/>
        <end position="648"/>
    </location>
</feature>
<dbReference type="GeneID" id="55990023"/>
<dbReference type="GO" id="GO:0003824">
    <property type="term" value="F:catalytic activity"/>
    <property type="evidence" value="ECO:0007669"/>
    <property type="project" value="UniProtKB-ARBA"/>
</dbReference>
<evidence type="ECO:0000313" key="5">
    <source>
        <dbReference type="Proteomes" id="UP000509510"/>
    </source>
</evidence>
<dbReference type="InterPro" id="IPR035396">
    <property type="entry name" value="Bac_rhamnosid6H"/>
</dbReference>
<name>A0A7H8QNH6_TALRU</name>
<dbReference type="GO" id="GO:0005975">
    <property type="term" value="P:carbohydrate metabolic process"/>
    <property type="evidence" value="ECO:0007669"/>
    <property type="project" value="InterPro"/>
</dbReference>
<sequence>MLFFKPVIAVLYHFILVSQALASKCWQNTACTGPKEPSFLGPWEANVLSPASRTVSPVSVLDNNHQFLSTYPAKVYLGGNGSLFVFDFGQEVGGIVNVNYTASGEGSLGLAFSESKNFTGYTSDESNGGSGPDGALYVNITSESLENGSYTMPLNKLRGGFRYLSLYTLTDNSTISVEIDTVELEISFQPTWEDLRAYGGYFDSNDQLLNRIWYASAYTVQTNIVPPSTGRVWPAPTEGWSNDAIIGNGTGILVDGAKRDRAVWAGDLGISIPSVLVSIGDADSAKSALDVQYAHQQPYSQKENTGELPEVGPPISFYGSDTYHMTTMIATYDYVLYSNDLKWLRSIWAGYQNAMVYITSKIDDTTGLLNVTGASGWGRSATDEGYSTIGNMLLYRALISGSELANWLDQPSLATSWQELASILKVAVNSPDNNWDPTAGAFKNTATDDSIFPEDGNSMALYFDGANSSYAARISKQLTTNWGPIGAVTPELPGNIVPFVESYEIKGHLAIRETQRALDLMRLSWGWYVSNPYGTESTMIEGYYEDGSFRYANDGYDNAGSYPSHSHAWSSGPVDSLISYVVGMRPTAPGGAQWALAPQFGDLSRAEGGFTTPLGKYSARWILNRSGYTLEYDVPTNSNGILMLPSRSKLPKIEWDGIPQSQGTFNSSTGLTEIYGPGGKHRLSVVFS</sequence>
<evidence type="ECO:0000259" key="3">
    <source>
        <dbReference type="Pfam" id="PF17390"/>
    </source>
</evidence>
<dbReference type="OrthoDB" id="10036721at2759"/>
<dbReference type="RefSeq" id="XP_035341601.1">
    <property type="nucleotide sequence ID" value="XM_035485708.1"/>
</dbReference>
<keyword evidence="5" id="KW-1185">Reference proteome</keyword>
<dbReference type="Gene3D" id="1.50.10.10">
    <property type="match status" value="1"/>
</dbReference>
<dbReference type="PANTHER" id="PTHR34987:SF5">
    <property type="entry name" value="ALPHA-RHAMNOSIDASE"/>
    <property type="match status" value="1"/>
</dbReference>
<dbReference type="Gene3D" id="2.60.420.10">
    <property type="entry name" value="Maltose phosphorylase, domain 3"/>
    <property type="match status" value="1"/>
</dbReference>
<dbReference type="KEGG" id="trg:TRUGW13939_02515"/>
<feature type="domain" description="Alpha-L-rhamnosidase six-hairpin glycosidase" evidence="2">
    <location>
        <begin position="245"/>
        <end position="430"/>
    </location>
</feature>
<dbReference type="InterPro" id="IPR035398">
    <property type="entry name" value="Bac_rhamnosid_C"/>
</dbReference>
<dbReference type="InterPro" id="IPR008928">
    <property type="entry name" value="6-hairpin_glycosidase_sf"/>
</dbReference>
<accession>A0A7H8QNH6</accession>
<feature type="chain" id="PRO_5028964448" description="Alpha-L-rhamnosidase six-hairpin glycosidase domain-containing protein" evidence="1">
    <location>
        <begin position="23"/>
        <end position="688"/>
    </location>
</feature>
<reference evidence="5" key="1">
    <citation type="submission" date="2020-06" db="EMBL/GenBank/DDBJ databases">
        <title>A chromosome-scale genome assembly of Talaromyces rugulosus W13939.</title>
        <authorList>
            <person name="Wang B."/>
            <person name="Guo L."/>
            <person name="Ye K."/>
            <person name="Wang L."/>
        </authorList>
    </citation>
    <scope>NUCLEOTIDE SEQUENCE [LARGE SCALE GENOMIC DNA]</scope>
    <source>
        <strain evidence="5">W13939</strain>
    </source>
</reference>